<feature type="transmembrane region" description="Helical" evidence="3">
    <location>
        <begin position="83"/>
        <end position="105"/>
    </location>
</feature>
<keyword evidence="3" id="KW-0812">Transmembrane</keyword>
<dbReference type="CDD" id="cd00866">
    <property type="entry name" value="PEBP_euk"/>
    <property type="match status" value="1"/>
</dbReference>
<feature type="compositionally biased region" description="Polar residues" evidence="2">
    <location>
        <begin position="42"/>
        <end position="62"/>
    </location>
</feature>
<keyword evidence="3" id="KW-1133">Transmembrane helix</keyword>
<keyword evidence="3" id="KW-0472">Membrane</keyword>
<proteinExistence type="inferred from homology"/>
<keyword evidence="4" id="KW-1185">Reference proteome</keyword>
<accession>A0ABM0KZ00</accession>
<evidence type="ECO:0000313" key="5">
    <source>
        <dbReference type="RefSeq" id="XP_005355615.2"/>
    </source>
</evidence>
<name>A0ABM0KZ00_MICOH</name>
<feature type="region of interest" description="Disordered" evidence="2">
    <location>
        <begin position="41"/>
        <end position="66"/>
    </location>
</feature>
<dbReference type="PROSITE" id="PS01220">
    <property type="entry name" value="PBP"/>
    <property type="match status" value="1"/>
</dbReference>
<evidence type="ECO:0000256" key="2">
    <source>
        <dbReference type="SAM" id="MobiDB-lite"/>
    </source>
</evidence>
<dbReference type="InterPro" id="IPR035810">
    <property type="entry name" value="PEBP_euk"/>
</dbReference>
<dbReference type="InterPro" id="IPR008914">
    <property type="entry name" value="PEBP"/>
</dbReference>
<organism evidence="4 5">
    <name type="scientific">Microtus ochrogaster</name>
    <name type="common">Prairie vole</name>
    <dbReference type="NCBI Taxonomy" id="79684"/>
    <lineage>
        <taxon>Eukaryota</taxon>
        <taxon>Metazoa</taxon>
        <taxon>Chordata</taxon>
        <taxon>Craniata</taxon>
        <taxon>Vertebrata</taxon>
        <taxon>Euteleostomi</taxon>
        <taxon>Mammalia</taxon>
        <taxon>Eutheria</taxon>
        <taxon>Euarchontoglires</taxon>
        <taxon>Glires</taxon>
        <taxon>Rodentia</taxon>
        <taxon>Myomorpha</taxon>
        <taxon>Muroidea</taxon>
        <taxon>Cricetidae</taxon>
        <taxon>Arvicolinae</taxon>
        <taxon>Microtus</taxon>
    </lineage>
</organism>
<evidence type="ECO:0000256" key="1">
    <source>
        <dbReference type="ARBA" id="ARBA00007091"/>
    </source>
</evidence>
<dbReference type="Gene3D" id="3.90.280.10">
    <property type="entry name" value="PEBP-like"/>
    <property type="match status" value="1"/>
</dbReference>
<dbReference type="GeneID" id="101996040"/>
<gene>
    <name evidence="5" type="primary">Pebp4</name>
</gene>
<evidence type="ECO:0000256" key="3">
    <source>
        <dbReference type="SAM" id="Phobius"/>
    </source>
</evidence>
<dbReference type="Proteomes" id="UP000694915">
    <property type="component" value="Chromosome 17"/>
</dbReference>
<evidence type="ECO:0000313" key="4">
    <source>
        <dbReference type="Proteomes" id="UP000694915"/>
    </source>
</evidence>
<comment type="similarity">
    <text evidence="1">Belongs to the phosphatidylethanolamine-binding protein family.</text>
</comment>
<dbReference type="Pfam" id="PF01161">
    <property type="entry name" value="PBP"/>
    <property type="match status" value="1"/>
</dbReference>
<dbReference type="InterPro" id="IPR001858">
    <property type="entry name" value="Phosphatidylethanolamine-bd_CS"/>
</dbReference>
<protein>
    <submittedName>
        <fullName evidence="5">Phosphatidylethanolamine-binding protein 4</fullName>
    </submittedName>
</protein>
<sequence>MRDEHDAMIKCPTATKDSARQPTASPVLCFLWEHSPRLSGPFEQTLSRVPRDTSASSKTDQNPPVEVRSHTVANVIDQLSGTVLMKMCAVALFLSILAAAVWLGLSMTTPESSGGGANPGGEEEGKGCVPTLLPKADVGLCRNLEVFYMELGNVSCKIIPKCNLYRQKITTWPQPIVKFPAAMDGAQYLLVMVDPDAPSRRDPRMKYWRHWVVSNITAANLKAGNIRGNVITDYQPPTPPPTTGLHRYQFFVYLQGDRVISIPTRENRNRGAWRLQKFLQDHRLQNHETSTQFMTEHDGQFAPPDY</sequence>
<dbReference type="SUPFAM" id="SSF49777">
    <property type="entry name" value="PEBP-like"/>
    <property type="match status" value="1"/>
</dbReference>
<dbReference type="PANTHER" id="PTHR11362">
    <property type="entry name" value="PHOSPHATIDYLETHANOLAMINE-BINDING PROTEIN"/>
    <property type="match status" value="1"/>
</dbReference>
<dbReference type="RefSeq" id="XP_005355615.2">
    <property type="nucleotide sequence ID" value="XM_005355558.3"/>
</dbReference>
<reference evidence="5" key="1">
    <citation type="submission" date="2025-08" db="UniProtKB">
        <authorList>
            <consortium name="RefSeq"/>
        </authorList>
    </citation>
    <scope>IDENTIFICATION</scope>
</reference>
<dbReference type="InterPro" id="IPR036610">
    <property type="entry name" value="PEBP-like_sf"/>
</dbReference>
<dbReference type="PANTHER" id="PTHR11362:SF82">
    <property type="entry name" value="PHOSPHATIDYLETHANOLAMINE-BINDING PROTEIN 4"/>
    <property type="match status" value="1"/>
</dbReference>